<dbReference type="Proteomes" id="UP001156627">
    <property type="component" value="Unassembled WGS sequence"/>
</dbReference>
<dbReference type="InterPro" id="IPR046732">
    <property type="entry name" value="DUF6624"/>
</dbReference>
<organism evidence="1 2">
    <name type="scientific">Dyella flagellata</name>
    <dbReference type="NCBI Taxonomy" id="1867833"/>
    <lineage>
        <taxon>Bacteria</taxon>
        <taxon>Pseudomonadati</taxon>
        <taxon>Pseudomonadota</taxon>
        <taxon>Gammaproteobacteria</taxon>
        <taxon>Lysobacterales</taxon>
        <taxon>Rhodanobacteraceae</taxon>
        <taxon>Dyella</taxon>
    </lineage>
</organism>
<proteinExistence type="predicted"/>
<evidence type="ECO:0000313" key="1">
    <source>
        <dbReference type="EMBL" id="GLQ89126.1"/>
    </source>
</evidence>
<reference evidence="2" key="1">
    <citation type="journal article" date="2019" name="Int. J. Syst. Evol. Microbiol.">
        <title>The Global Catalogue of Microorganisms (GCM) 10K type strain sequencing project: providing services to taxonomists for standard genome sequencing and annotation.</title>
        <authorList>
            <consortium name="The Broad Institute Genomics Platform"/>
            <consortium name="The Broad Institute Genome Sequencing Center for Infectious Disease"/>
            <person name="Wu L."/>
            <person name="Ma J."/>
        </authorList>
    </citation>
    <scope>NUCLEOTIDE SEQUENCE [LARGE SCALE GENOMIC DNA]</scope>
    <source>
        <strain evidence="2">NBRC 111981</strain>
    </source>
</reference>
<keyword evidence="2" id="KW-1185">Reference proteome</keyword>
<dbReference type="EMBL" id="BSOA01000029">
    <property type="protein sequence ID" value="GLQ89126.1"/>
    <property type="molecule type" value="Genomic_DNA"/>
</dbReference>
<evidence type="ECO:0000313" key="2">
    <source>
        <dbReference type="Proteomes" id="UP001156627"/>
    </source>
</evidence>
<accession>A0ABQ5XBQ7</accession>
<sequence>MKMAEDDQAVRNISPKVLASEGSAALEEVNKVDAGNLAKLRQIVKDHGIPTPHMIGDKGMEAFWMLVQHADHDPLLQQKVLTALFSDSRGLPLNEIALLIDRVQINRGEPQTYGTQFHREGGKFAPDPIRDSSELAARRKSMGLMPIVDYECVLRATYNER</sequence>
<gene>
    <name evidence="1" type="ORF">GCM10007898_26980</name>
</gene>
<dbReference type="Pfam" id="PF20329">
    <property type="entry name" value="DUF6624"/>
    <property type="match status" value="1"/>
</dbReference>
<comment type="caution">
    <text evidence="1">The sequence shown here is derived from an EMBL/GenBank/DDBJ whole genome shotgun (WGS) entry which is preliminary data.</text>
</comment>
<name>A0ABQ5XBQ7_9GAMM</name>
<protein>
    <submittedName>
        <fullName evidence="1">Uncharacterized protein</fullName>
    </submittedName>
</protein>